<evidence type="ECO:0000256" key="5">
    <source>
        <dbReference type="PROSITE-ProRule" id="PRU10099"/>
    </source>
</evidence>
<dbReference type="PANTHER" id="PTHR11707:SF28">
    <property type="entry name" value="60 KDA LYSOPHOSPHOLIPASE"/>
    <property type="match status" value="1"/>
</dbReference>
<dbReference type="PROSITE" id="PS51732">
    <property type="entry name" value="ASN_GLN_ASE_3"/>
    <property type="match status" value="1"/>
</dbReference>
<dbReference type="InterPro" id="IPR006034">
    <property type="entry name" value="Asparaginase/glutaminase-like"/>
</dbReference>
<dbReference type="EMBL" id="FNNI01000006">
    <property type="protein sequence ID" value="SDX55610.1"/>
    <property type="molecule type" value="Genomic_DNA"/>
</dbReference>
<dbReference type="PROSITE" id="PS00144">
    <property type="entry name" value="ASN_GLN_ASE_1"/>
    <property type="match status" value="1"/>
</dbReference>
<dbReference type="InterPro" id="IPR036152">
    <property type="entry name" value="Asp/glu_Ase-like_sf"/>
</dbReference>
<feature type="active site" evidence="5">
    <location>
        <position position="21"/>
    </location>
</feature>
<dbReference type="SUPFAM" id="SSF53774">
    <property type="entry name" value="Glutaminase/Asparaginase"/>
    <property type="match status" value="1"/>
</dbReference>
<dbReference type="InterPro" id="IPR004550">
    <property type="entry name" value="AsnASE_II"/>
</dbReference>
<dbReference type="AlphaFoldDB" id="A0A1H3CNK1"/>
<dbReference type="InterPro" id="IPR020827">
    <property type="entry name" value="Asparaginase/glutaminase_AS1"/>
</dbReference>
<evidence type="ECO:0000256" key="1">
    <source>
        <dbReference type="ARBA" id="ARBA00010518"/>
    </source>
</evidence>
<feature type="active site" evidence="6">
    <location>
        <position position="99"/>
    </location>
</feature>
<feature type="active site" description="O-isoaspartyl threonine intermediate" evidence="3">
    <location>
        <position position="21"/>
    </location>
</feature>
<dbReference type="CDD" id="cd08964">
    <property type="entry name" value="L-asparaginase_II"/>
    <property type="match status" value="1"/>
</dbReference>
<feature type="domain" description="L-asparaginase N-terminal" evidence="7">
    <location>
        <begin position="12"/>
        <end position="203"/>
    </location>
</feature>
<feature type="binding site" evidence="4">
    <location>
        <begin position="99"/>
        <end position="100"/>
    </location>
    <ligand>
        <name>substrate</name>
    </ligand>
</feature>
<dbReference type="SFLD" id="SFLDS00057">
    <property type="entry name" value="Glutaminase/Asparaginase"/>
    <property type="match status" value="1"/>
</dbReference>
<dbReference type="GO" id="GO:0004067">
    <property type="term" value="F:asparaginase activity"/>
    <property type="evidence" value="ECO:0007669"/>
    <property type="project" value="UniProtKB-UniRule"/>
</dbReference>
<feature type="binding site" evidence="4">
    <location>
        <position position="66"/>
    </location>
    <ligand>
        <name>substrate</name>
    </ligand>
</feature>
<dbReference type="Proteomes" id="UP000198500">
    <property type="component" value="Unassembled WGS sequence"/>
</dbReference>
<evidence type="ECO:0000256" key="6">
    <source>
        <dbReference type="PROSITE-ProRule" id="PRU10100"/>
    </source>
</evidence>
<evidence type="ECO:0000313" key="9">
    <source>
        <dbReference type="EMBL" id="SDX55610.1"/>
    </source>
</evidence>
<dbReference type="SMART" id="SM00870">
    <property type="entry name" value="Asparaginase"/>
    <property type="match status" value="1"/>
</dbReference>
<evidence type="ECO:0000256" key="4">
    <source>
        <dbReference type="PIRSR" id="PIRSR001220-2"/>
    </source>
</evidence>
<gene>
    <name evidence="9" type="ORF">SAMN05443545_10661</name>
</gene>
<evidence type="ECO:0000256" key="2">
    <source>
        <dbReference type="ARBA" id="ARBA00022801"/>
    </source>
</evidence>
<dbReference type="PIRSF" id="PIRSF500176">
    <property type="entry name" value="L_ASNase"/>
    <property type="match status" value="1"/>
</dbReference>
<accession>A0A1H3CNK1</accession>
<dbReference type="PROSITE" id="PS00917">
    <property type="entry name" value="ASN_GLN_ASE_2"/>
    <property type="match status" value="1"/>
</dbReference>
<evidence type="ECO:0000259" key="7">
    <source>
        <dbReference type="Pfam" id="PF00710"/>
    </source>
</evidence>
<dbReference type="InterPro" id="IPR040919">
    <property type="entry name" value="Asparaginase_C"/>
</dbReference>
<proteinExistence type="inferred from homology"/>
<evidence type="ECO:0000313" key="10">
    <source>
        <dbReference type="Proteomes" id="UP000198500"/>
    </source>
</evidence>
<feature type="domain" description="Asparaginase/glutaminase C-terminal" evidence="8">
    <location>
        <begin position="219"/>
        <end position="328"/>
    </location>
</feature>
<dbReference type="Gene3D" id="3.40.50.40">
    <property type="match status" value="1"/>
</dbReference>
<keyword evidence="10" id="KW-1185">Reference proteome</keyword>
<comment type="similarity">
    <text evidence="1">Belongs to the asparaginase 1 family.</text>
</comment>
<dbReference type="Pfam" id="PF17763">
    <property type="entry name" value="Asparaginase_C"/>
    <property type="match status" value="1"/>
</dbReference>
<dbReference type="STRING" id="574349.SAMN05443545_10661"/>
<sequence length="338" mass="35418">MSDTVRIMTRTRVVVITTGGTIASRLDASGRNRSGALQGEDLMGQVSLPVDTDIDVEVRSLLQKPSNAIGLVDLLRLRQECQTLAETPDVVGIVITHGTDTLEETAYFLDITLPASPTVVLTGSQRAPHDPGTDAFRNIADAILVAASDQTHGLGTLVVFNQSIFSARQVRKVSSFQVNGFAAPETGPMGYIDGARVNVSMRPARPDGLELPADAALPRVDILPAYLDASPALLEAAVETGAAGLVIDGLGRGHVPPGWLEIVPRITAWGIPVVIVSSCPTGPVHASYEFVGSLASLEAAGVIAVPDLSARKARLVLSALLASSRNDEIAAQLRTLTA</sequence>
<dbReference type="InterPro" id="IPR027473">
    <property type="entry name" value="L-asparaginase_C"/>
</dbReference>
<evidence type="ECO:0000259" key="8">
    <source>
        <dbReference type="Pfam" id="PF17763"/>
    </source>
</evidence>
<dbReference type="FunFam" id="3.40.50.1170:FF:000001">
    <property type="entry name" value="L-asparaginase 2"/>
    <property type="match status" value="1"/>
</dbReference>
<dbReference type="PANTHER" id="PTHR11707">
    <property type="entry name" value="L-ASPARAGINASE"/>
    <property type="match status" value="1"/>
</dbReference>
<name>A0A1H3CNK1_9GAMM</name>
<dbReference type="PRINTS" id="PR00139">
    <property type="entry name" value="ASNGLNASE"/>
</dbReference>
<dbReference type="InterPro" id="IPR037152">
    <property type="entry name" value="L-asparaginase_N_sf"/>
</dbReference>
<dbReference type="InterPro" id="IPR027474">
    <property type="entry name" value="L-asparaginase_N"/>
</dbReference>
<dbReference type="PIRSF" id="PIRSF001220">
    <property type="entry name" value="L-ASNase_gatD"/>
    <property type="match status" value="1"/>
</dbReference>
<dbReference type="Pfam" id="PF00710">
    <property type="entry name" value="Asparaginase"/>
    <property type="match status" value="1"/>
</dbReference>
<dbReference type="GO" id="GO:0006528">
    <property type="term" value="P:asparagine metabolic process"/>
    <property type="evidence" value="ECO:0007669"/>
    <property type="project" value="InterPro"/>
</dbReference>
<dbReference type="Gene3D" id="3.40.50.1170">
    <property type="entry name" value="L-asparaginase, N-terminal domain"/>
    <property type="match status" value="1"/>
</dbReference>
<reference evidence="9 10" key="1">
    <citation type="submission" date="2016-10" db="EMBL/GenBank/DDBJ databases">
        <authorList>
            <person name="de Groot N.N."/>
        </authorList>
    </citation>
    <scope>NUCLEOTIDE SEQUENCE [LARGE SCALE GENOMIC DNA]</scope>
    <source>
        <strain evidence="9 10">DSM 19219</strain>
    </source>
</reference>
<evidence type="ECO:0000256" key="3">
    <source>
        <dbReference type="PIRSR" id="PIRSR001220-1"/>
    </source>
</evidence>
<organism evidence="9 10">
    <name type="scientific">Aidingimonas halophila</name>
    <dbReference type="NCBI Taxonomy" id="574349"/>
    <lineage>
        <taxon>Bacteria</taxon>
        <taxon>Pseudomonadati</taxon>
        <taxon>Pseudomonadota</taxon>
        <taxon>Gammaproteobacteria</taxon>
        <taxon>Oceanospirillales</taxon>
        <taxon>Halomonadaceae</taxon>
        <taxon>Aidingimonas</taxon>
    </lineage>
</organism>
<protein>
    <submittedName>
        <fullName evidence="9">Asparaginase</fullName>
    </submittedName>
</protein>
<keyword evidence="2" id="KW-0378">Hydrolase</keyword>
<dbReference type="InterPro" id="IPR027475">
    <property type="entry name" value="Asparaginase/glutaminase_AS2"/>
</dbReference>